<dbReference type="Pfam" id="PF00107">
    <property type="entry name" value="ADH_zinc_N"/>
    <property type="match status" value="1"/>
</dbReference>
<dbReference type="InterPro" id="IPR011032">
    <property type="entry name" value="GroES-like_sf"/>
</dbReference>
<feature type="domain" description="Enoyl reductase (ER)" evidence="3">
    <location>
        <begin position="15"/>
        <end position="352"/>
    </location>
</feature>
<dbReference type="RefSeq" id="XP_046041548.1">
    <property type="nucleotide sequence ID" value="XM_046200461.1"/>
</dbReference>
<dbReference type="Pfam" id="PF08240">
    <property type="entry name" value="ADH_N"/>
    <property type="match status" value="1"/>
</dbReference>
<dbReference type="EMBL" id="JAGMUX010000031">
    <property type="protein sequence ID" value="KAH7210777.1"/>
    <property type="molecule type" value="Genomic_DNA"/>
</dbReference>
<dbReference type="InterPro" id="IPR047122">
    <property type="entry name" value="Trans-enoyl_RdTase-like"/>
</dbReference>
<evidence type="ECO:0000256" key="2">
    <source>
        <dbReference type="ARBA" id="ARBA00023002"/>
    </source>
</evidence>
<dbReference type="CDD" id="cd08249">
    <property type="entry name" value="enoyl_reductase_like"/>
    <property type="match status" value="1"/>
</dbReference>
<dbReference type="AlphaFoldDB" id="A0A9P9JTC5"/>
<evidence type="ECO:0000259" key="3">
    <source>
        <dbReference type="SMART" id="SM00829"/>
    </source>
</evidence>
<keyword evidence="5" id="KW-1185">Reference proteome</keyword>
<comment type="similarity">
    <text evidence="1">Belongs to the zinc-containing alcohol dehydrogenase family.</text>
</comment>
<organism evidence="4 5">
    <name type="scientific">Fusarium redolens</name>
    <dbReference type="NCBI Taxonomy" id="48865"/>
    <lineage>
        <taxon>Eukaryota</taxon>
        <taxon>Fungi</taxon>
        <taxon>Dikarya</taxon>
        <taxon>Ascomycota</taxon>
        <taxon>Pezizomycotina</taxon>
        <taxon>Sordariomycetes</taxon>
        <taxon>Hypocreomycetidae</taxon>
        <taxon>Hypocreales</taxon>
        <taxon>Nectriaceae</taxon>
        <taxon>Fusarium</taxon>
        <taxon>Fusarium redolens species complex</taxon>
    </lineage>
</organism>
<dbReference type="Gene3D" id="3.90.180.10">
    <property type="entry name" value="Medium-chain alcohol dehydrogenases, catalytic domain"/>
    <property type="match status" value="1"/>
</dbReference>
<dbReference type="OrthoDB" id="9992527at2759"/>
<dbReference type="InterPro" id="IPR013149">
    <property type="entry name" value="ADH-like_C"/>
</dbReference>
<keyword evidence="2" id="KW-0560">Oxidoreductase</keyword>
<dbReference type="GeneID" id="70230415"/>
<accession>A0A9P9JTC5</accession>
<dbReference type="SUPFAM" id="SSF50129">
    <property type="entry name" value="GroES-like"/>
    <property type="match status" value="1"/>
</dbReference>
<dbReference type="Proteomes" id="UP000720189">
    <property type="component" value="Unassembled WGS sequence"/>
</dbReference>
<evidence type="ECO:0000313" key="5">
    <source>
        <dbReference type="Proteomes" id="UP000720189"/>
    </source>
</evidence>
<dbReference type="InterPro" id="IPR020843">
    <property type="entry name" value="ER"/>
</dbReference>
<name>A0A9P9JTC5_FUSRE</name>
<sequence>MSIPTSAQALVVRVDSNNTPKLVKEPITVPKPGKHQLLVRVSHVAQNPTDVQSFDGNGFGDGAVLGCDFVGVVVETGSDVTRITKGTTIAGLIWGALVSRSANEWLGETKGLGGYSEYTLADERICFPVPEGLSDEQACTIPLASCTALLSLFSKDCLAIDAKADEKPTVLIWGGSSSVGLYAVQIARLHGLQVIATCSPKHHDLVKSYGAKEVFDYRDSHVVDNIRQAAPGLRYVFDTIGNGNSSKTASSAITYSEGVLCTVRPGKANTEGVADGVKVTDVLVWTAFLKEHRYGDFYWPPKEADHELAAGYFHELPSLASSGQIKPNTPKLVESGLNGVPQGFQEYRDGKISNYKIVYRV</sequence>
<proteinExistence type="inferred from homology"/>
<gene>
    <name evidence="4" type="ORF">BKA55DRAFT_697914</name>
</gene>
<dbReference type="PANTHER" id="PTHR45348">
    <property type="entry name" value="HYPOTHETICAL OXIDOREDUCTASE (EUROFUNG)"/>
    <property type="match status" value="1"/>
</dbReference>
<evidence type="ECO:0000313" key="4">
    <source>
        <dbReference type="EMBL" id="KAH7210777.1"/>
    </source>
</evidence>
<comment type="caution">
    <text evidence="4">The sequence shown here is derived from an EMBL/GenBank/DDBJ whole genome shotgun (WGS) entry which is preliminary data.</text>
</comment>
<dbReference type="SUPFAM" id="SSF51735">
    <property type="entry name" value="NAD(P)-binding Rossmann-fold domains"/>
    <property type="match status" value="1"/>
</dbReference>
<dbReference type="InterPro" id="IPR036291">
    <property type="entry name" value="NAD(P)-bd_dom_sf"/>
</dbReference>
<dbReference type="Gene3D" id="3.40.50.720">
    <property type="entry name" value="NAD(P)-binding Rossmann-like Domain"/>
    <property type="match status" value="1"/>
</dbReference>
<dbReference type="GO" id="GO:0016651">
    <property type="term" value="F:oxidoreductase activity, acting on NAD(P)H"/>
    <property type="evidence" value="ECO:0007669"/>
    <property type="project" value="InterPro"/>
</dbReference>
<protein>
    <submittedName>
        <fullName evidence="4">Chaperonin 10-like protein</fullName>
    </submittedName>
</protein>
<reference evidence="4" key="1">
    <citation type="journal article" date="2021" name="Nat. Commun.">
        <title>Genetic determinants of endophytism in the Arabidopsis root mycobiome.</title>
        <authorList>
            <person name="Mesny F."/>
            <person name="Miyauchi S."/>
            <person name="Thiergart T."/>
            <person name="Pickel B."/>
            <person name="Atanasova L."/>
            <person name="Karlsson M."/>
            <person name="Huettel B."/>
            <person name="Barry K.W."/>
            <person name="Haridas S."/>
            <person name="Chen C."/>
            <person name="Bauer D."/>
            <person name="Andreopoulos W."/>
            <person name="Pangilinan J."/>
            <person name="LaButti K."/>
            <person name="Riley R."/>
            <person name="Lipzen A."/>
            <person name="Clum A."/>
            <person name="Drula E."/>
            <person name="Henrissat B."/>
            <person name="Kohler A."/>
            <person name="Grigoriev I.V."/>
            <person name="Martin F.M."/>
            <person name="Hacquard S."/>
        </authorList>
    </citation>
    <scope>NUCLEOTIDE SEQUENCE</scope>
    <source>
        <strain evidence="4">MPI-CAGE-AT-0023</strain>
    </source>
</reference>
<dbReference type="InterPro" id="IPR013154">
    <property type="entry name" value="ADH-like_N"/>
</dbReference>
<dbReference type="PANTHER" id="PTHR45348:SF2">
    <property type="entry name" value="ZINC-TYPE ALCOHOL DEHYDROGENASE-LIKE PROTEIN C2E1P3.01"/>
    <property type="match status" value="1"/>
</dbReference>
<evidence type="ECO:0000256" key="1">
    <source>
        <dbReference type="ARBA" id="ARBA00008072"/>
    </source>
</evidence>
<dbReference type="SMART" id="SM00829">
    <property type="entry name" value="PKS_ER"/>
    <property type="match status" value="1"/>
</dbReference>